<protein>
    <recommendedName>
        <fullName evidence="2">Ubiquitin-like domain-containing protein</fullName>
    </recommendedName>
</protein>
<organism evidence="3 4">
    <name type="scientific">Fusarium equiseti</name>
    <name type="common">Fusarium scirpi</name>
    <dbReference type="NCBI Taxonomy" id="61235"/>
    <lineage>
        <taxon>Eukaryota</taxon>
        <taxon>Fungi</taxon>
        <taxon>Dikarya</taxon>
        <taxon>Ascomycota</taxon>
        <taxon>Pezizomycotina</taxon>
        <taxon>Sordariomycetes</taxon>
        <taxon>Hypocreomycetidae</taxon>
        <taxon>Hypocreales</taxon>
        <taxon>Nectriaceae</taxon>
        <taxon>Fusarium</taxon>
        <taxon>Fusarium incarnatum-equiseti species complex</taxon>
    </lineage>
</organism>
<evidence type="ECO:0000313" key="3">
    <source>
        <dbReference type="EMBL" id="CAG7554642.1"/>
    </source>
</evidence>
<feature type="compositionally biased region" description="Acidic residues" evidence="1">
    <location>
        <begin position="438"/>
        <end position="450"/>
    </location>
</feature>
<dbReference type="PANTHER" id="PTHR38886:SF1">
    <property type="entry name" value="NACHT-NTPASE AND P-LOOP NTPASES N-TERMINAL DOMAIN-CONTAINING PROTEIN"/>
    <property type="match status" value="1"/>
</dbReference>
<gene>
    <name evidence="3" type="ORF">FEQUK3_LOCUS352</name>
</gene>
<proteinExistence type="predicted"/>
<dbReference type="EMBL" id="CAJSTJ010000022">
    <property type="protein sequence ID" value="CAG7554642.1"/>
    <property type="molecule type" value="Genomic_DNA"/>
</dbReference>
<accession>A0A8J2IF14</accession>
<feature type="domain" description="Ubiquitin-like" evidence="2">
    <location>
        <begin position="189"/>
        <end position="269"/>
    </location>
</feature>
<dbReference type="Proteomes" id="UP000693738">
    <property type="component" value="Unassembled WGS sequence"/>
</dbReference>
<feature type="compositionally biased region" description="Basic and acidic residues" evidence="1">
    <location>
        <begin position="328"/>
        <end position="337"/>
    </location>
</feature>
<dbReference type="Pfam" id="PF22893">
    <property type="entry name" value="ULD_2"/>
    <property type="match status" value="1"/>
</dbReference>
<evidence type="ECO:0000256" key="1">
    <source>
        <dbReference type="SAM" id="MobiDB-lite"/>
    </source>
</evidence>
<dbReference type="InterPro" id="IPR054464">
    <property type="entry name" value="ULD_fung"/>
</dbReference>
<reference evidence="3" key="1">
    <citation type="submission" date="2021-05" db="EMBL/GenBank/DDBJ databases">
        <authorList>
            <person name="Khan N."/>
        </authorList>
    </citation>
    <scope>NUCLEOTIDE SEQUENCE</scope>
</reference>
<dbReference type="PANTHER" id="PTHR38886">
    <property type="entry name" value="SESA DOMAIN-CONTAINING PROTEIN"/>
    <property type="match status" value="1"/>
</dbReference>
<name>A0A8J2IF14_FUSEQ</name>
<evidence type="ECO:0000259" key="2">
    <source>
        <dbReference type="Pfam" id="PF22893"/>
    </source>
</evidence>
<dbReference type="AlphaFoldDB" id="A0A8J2IF14"/>
<evidence type="ECO:0000313" key="4">
    <source>
        <dbReference type="Proteomes" id="UP000693738"/>
    </source>
</evidence>
<comment type="caution">
    <text evidence="3">The sequence shown here is derived from an EMBL/GenBank/DDBJ whole genome shotgun (WGS) entry which is preliminary data.</text>
</comment>
<feature type="region of interest" description="Disordered" evidence="1">
    <location>
        <begin position="430"/>
        <end position="451"/>
    </location>
</feature>
<feature type="region of interest" description="Disordered" evidence="1">
    <location>
        <begin position="316"/>
        <end position="337"/>
    </location>
</feature>
<sequence length="482" mass="54211">MDLGLTFGSVGDLIAITVLIKDIIAALDDTCGSTKEYQYLVRELDTLRLTLEAVQRTFEDPQLIHSLEDLAKIALDTVTQINDCLNGFQNQICKYEPTLSAGASGKSNCLKAVGRKVQWKLNEREVERFRAEVMGCTMALNVLLKVITISGIELKSSIGQVIAMMCTISGDLSSIRAIVMRLDRGTNDEYFILEDITGRMFPIHLRTITSWTVLEFILSERFKGKKGARRVQRKLYSLRESNTQREIDGYIPWESAFLPHQKITMSLICKDTENENREGRGLASCPFCKTPSDHDRGVEVECAKCKRYFTRVVELDDPEAPHNHPTRLHSETDSDDGDARGFVRVRLISRKRRATLKISNQGDQEGFAKFERVREAERSSVEDIGWGKYILRNWLSGGKGIEVDPAPAQWLSIRRPPTDLRDARKRTGVNYRGTSTFGDDDSDSDSEEEDRTCFPLVAPCPDEGVSGEGLGLLPFMIPFPSN</sequence>